<reference evidence="8" key="1">
    <citation type="submission" date="2011-08" db="EMBL/GenBank/DDBJ databases">
        <authorList>
            <person name="Rombauts S."/>
        </authorList>
    </citation>
    <scope>NUCLEOTIDE SEQUENCE</scope>
    <source>
        <strain evidence="8">London</strain>
    </source>
</reference>
<name>T1JQD6_TETUR</name>
<feature type="compositionally biased region" description="Polar residues" evidence="5">
    <location>
        <begin position="219"/>
        <end position="229"/>
    </location>
</feature>
<keyword evidence="2" id="KW-0597">Phosphoprotein</keyword>
<comment type="similarity">
    <text evidence="1">Belongs to the cyclin family.</text>
</comment>
<dbReference type="EMBL" id="CAEY01000437">
    <property type="status" value="NOT_ANNOTATED_CDS"/>
    <property type="molecule type" value="Genomic_DNA"/>
</dbReference>
<dbReference type="PANTHER" id="PTHR22896:SF0">
    <property type="entry name" value="CYCLIN N-TERMINAL DOMAIN-CONTAINING PROTEIN"/>
    <property type="match status" value="1"/>
</dbReference>
<evidence type="ECO:0000313" key="7">
    <source>
        <dbReference type="EnsemblMetazoa" id="tetur01g02840.1"/>
    </source>
</evidence>
<dbReference type="PANTHER" id="PTHR22896">
    <property type="entry name" value="CDK5 AND ABL1 ENZYME SUBSTRATE 1"/>
    <property type="match status" value="1"/>
</dbReference>
<accession>T1JQD6</accession>
<evidence type="ECO:0000259" key="6">
    <source>
        <dbReference type="Pfam" id="PF00134"/>
    </source>
</evidence>
<dbReference type="GO" id="GO:0051301">
    <property type="term" value="P:cell division"/>
    <property type="evidence" value="ECO:0007669"/>
    <property type="project" value="UniProtKB-KW"/>
</dbReference>
<dbReference type="CDD" id="cd20556">
    <property type="entry name" value="CYCLIN_CABLES"/>
    <property type="match status" value="1"/>
</dbReference>
<feature type="region of interest" description="Disordered" evidence="5">
    <location>
        <begin position="126"/>
        <end position="175"/>
    </location>
</feature>
<dbReference type="OMA" id="HKESHQQ"/>
<dbReference type="GO" id="GO:0005829">
    <property type="term" value="C:cytosol"/>
    <property type="evidence" value="ECO:0007669"/>
    <property type="project" value="UniProtKB-ARBA"/>
</dbReference>
<sequence length="600" mass="68097">MATVLKRQESRRRLAAITFLSNISLDGTHRDTKLAPFVINNNRDNYLEGSFAYNSKPYQPTFPSSDHQHKESHQQLSGLVPLHQPEDKQNQHPQELENSEIHLQRPDRNNSDSLWSGNCSTDLNASKFGKIDENGEFNDVSPSHSRRQSCSFPLGHHSSKDIRNSVDPSEKAANSDIRGVLSSVGSCKRSRHNLLSSSSILNHQLNSCESKLSIATQQSLRSRNGSLNRGGNDVPLNSGKATTEQRHQVRFQHSLREQTVQNEKIVFVASKRAPVALFSYIPFSRKSNNSLNREIKQDLINKRRHGPGSVRQLSTISDGPDPTDVCMVGFEKPSDGLEVSYSNLLSPTIKLIHGKKAKIHTTEHNFVNRCMSYDSTAAYSGKQSVINNHYLLHQLTAPSVLNDSESNLLRDKQQYYGYPTAFLKYNPDILDDPELITGKHSTLLDFPSYLTSIINYVKPSDLKKELNEKFRERFPYIQLTLSKMRSLKRDMCKIAKHEGNIDYLTVAQAYVYFEKLILKCLINKQNRKLCAGACLLLSAKLNDIKGVELKKLIEKIENTFRVDRKDLFAIEFTVLVALEFGLHLPINETLSHYQRLMFET</sequence>
<dbReference type="SUPFAM" id="SSF47954">
    <property type="entry name" value="Cyclin-like"/>
    <property type="match status" value="1"/>
</dbReference>
<dbReference type="OrthoDB" id="5353095at2759"/>
<keyword evidence="8" id="KW-1185">Reference proteome</keyword>
<organism evidence="7 8">
    <name type="scientific">Tetranychus urticae</name>
    <name type="common">Two-spotted spider mite</name>
    <dbReference type="NCBI Taxonomy" id="32264"/>
    <lineage>
        <taxon>Eukaryota</taxon>
        <taxon>Metazoa</taxon>
        <taxon>Ecdysozoa</taxon>
        <taxon>Arthropoda</taxon>
        <taxon>Chelicerata</taxon>
        <taxon>Arachnida</taxon>
        <taxon>Acari</taxon>
        <taxon>Acariformes</taxon>
        <taxon>Trombidiformes</taxon>
        <taxon>Prostigmata</taxon>
        <taxon>Eleutherengona</taxon>
        <taxon>Raphignathae</taxon>
        <taxon>Tetranychoidea</taxon>
        <taxon>Tetranychidae</taxon>
        <taxon>Tetranychus</taxon>
    </lineage>
</organism>
<dbReference type="InterPro" id="IPR006671">
    <property type="entry name" value="Cyclin_N"/>
</dbReference>
<dbReference type="Gene3D" id="1.10.472.10">
    <property type="entry name" value="Cyclin-like"/>
    <property type="match status" value="1"/>
</dbReference>
<dbReference type="eggNOG" id="KOG4164">
    <property type="taxonomic scope" value="Eukaryota"/>
</dbReference>
<feature type="compositionally biased region" description="Basic and acidic residues" evidence="5">
    <location>
        <begin position="158"/>
        <end position="170"/>
    </location>
</feature>
<evidence type="ECO:0000313" key="8">
    <source>
        <dbReference type="Proteomes" id="UP000015104"/>
    </source>
</evidence>
<feature type="region of interest" description="Disordered" evidence="5">
    <location>
        <begin position="219"/>
        <end position="244"/>
    </location>
</feature>
<protein>
    <recommendedName>
        <fullName evidence="6">Cyclin N-terminal domain-containing protein</fullName>
    </recommendedName>
</protein>
<dbReference type="PIRSF" id="PIRSF025798">
    <property type="entry name" value="Cables"/>
    <property type="match status" value="1"/>
</dbReference>
<keyword evidence="3" id="KW-0132">Cell division</keyword>
<feature type="compositionally biased region" description="Polar residues" evidence="5">
    <location>
        <begin position="140"/>
        <end position="151"/>
    </location>
</feature>
<dbReference type="HOGENOM" id="CLU_021942_1_0_1"/>
<dbReference type="Pfam" id="PF00134">
    <property type="entry name" value="Cyclin_N"/>
    <property type="match status" value="1"/>
</dbReference>
<evidence type="ECO:0000256" key="2">
    <source>
        <dbReference type="ARBA" id="ARBA00022553"/>
    </source>
</evidence>
<feature type="domain" description="Cyclin N-terminal" evidence="6">
    <location>
        <begin position="479"/>
        <end position="582"/>
    </location>
</feature>
<dbReference type="FunFam" id="1.10.472.10:FF:000020">
    <property type="entry name" value="CDK5 and ABL1 enzyme substrate 1"/>
    <property type="match status" value="1"/>
</dbReference>
<dbReference type="Proteomes" id="UP000015104">
    <property type="component" value="Unassembled WGS sequence"/>
</dbReference>
<evidence type="ECO:0000256" key="5">
    <source>
        <dbReference type="SAM" id="MobiDB-lite"/>
    </source>
</evidence>
<evidence type="ECO:0000256" key="4">
    <source>
        <dbReference type="ARBA" id="ARBA00023306"/>
    </source>
</evidence>
<evidence type="ECO:0000256" key="1">
    <source>
        <dbReference type="ARBA" id="ARBA00008742"/>
    </source>
</evidence>
<dbReference type="GO" id="GO:0051726">
    <property type="term" value="P:regulation of cell cycle"/>
    <property type="evidence" value="ECO:0007669"/>
    <property type="project" value="InterPro"/>
</dbReference>
<dbReference type="InterPro" id="IPR036915">
    <property type="entry name" value="Cyclin-like_sf"/>
</dbReference>
<dbReference type="InterPro" id="IPR012388">
    <property type="entry name" value="CABLES1/2"/>
</dbReference>
<dbReference type="KEGG" id="tut:107361330"/>
<keyword evidence="4" id="KW-0131">Cell cycle</keyword>
<reference evidence="7" key="2">
    <citation type="submission" date="2015-06" db="UniProtKB">
        <authorList>
            <consortium name="EnsemblMetazoa"/>
        </authorList>
    </citation>
    <scope>IDENTIFICATION</scope>
</reference>
<proteinExistence type="inferred from homology"/>
<dbReference type="STRING" id="32264.T1JQD6"/>
<dbReference type="EnsemblMetazoa" id="tetur01g02840.1">
    <property type="protein sequence ID" value="tetur01g02840.1"/>
    <property type="gene ID" value="tetur01g02840"/>
</dbReference>
<feature type="region of interest" description="Disordered" evidence="5">
    <location>
        <begin position="57"/>
        <end position="76"/>
    </location>
</feature>
<dbReference type="AlphaFoldDB" id="T1JQD6"/>
<gene>
    <name evidence="7" type="primary">107361330</name>
</gene>
<evidence type="ECO:0000256" key="3">
    <source>
        <dbReference type="ARBA" id="ARBA00022618"/>
    </source>
</evidence>